<reference evidence="3" key="1">
    <citation type="journal article" date="2019" name="Int. J. Syst. Evol. Microbiol.">
        <title>The Global Catalogue of Microorganisms (GCM) 10K type strain sequencing project: providing services to taxonomists for standard genome sequencing and annotation.</title>
        <authorList>
            <consortium name="The Broad Institute Genomics Platform"/>
            <consortium name="The Broad Institute Genome Sequencing Center for Infectious Disease"/>
            <person name="Wu L."/>
            <person name="Ma J."/>
        </authorList>
    </citation>
    <scope>NUCLEOTIDE SEQUENCE [LARGE SCALE GENOMIC DNA]</scope>
    <source>
        <strain evidence="3">CGMCC 1.15439</strain>
    </source>
</reference>
<protein>
    <submittedName>
        <fullName evidence="2">D-glycero-D-manno-heptose 1-phosphate guanosyltransferase</fullName>
    </submittedName>
</protein>
<dbReference type="PANTHER" id="PTHR22572">
    <property type="entry name" value="SUGAR-1-PHOSPHATE GUANYL TRANSFERASE"/>
    <property type="match status" value="1"/>
</dbReference>
<dbReference type="EMBL" id="BMJA01000001">
    <property type="protein sequence ID" value="GGA25484.1"/>
    <property type="molecule type" value="Genomic_DNA"/>
</dbReference>
<dbReference type="Proteomes" id="UP000620046">
    <property type="component" value="Unassembled WGS sequence"/>
</dbReference>
<organism evidence="2 3">
    <name type="scientific">Dyella nitratireducens</name>
    <dbReference type="NCBI Taxonomy" id="1849580"/>
    <lineage>
        <taxon>Bacteria</taxon>
        <taxon>Pseudomonadati</taxon>
        <taxon>Pseudomonadota</taxon>
        <taxon>Gammaproteobacteria</taxon>
        <taxon>Lysobacterales</taxon>
        <taxon>Rhodanobacteraceae</taxon>
        <taxon>Dyella</taxon>
    </lineage>
</organism>
<proteinExistence type="predicted"/>
<dbReference type="Pfam" id="PF00483">
    <property type="entry name" value="NTP_transferase"/>
    <property type="match status" value="1"/>
</dbReference>
<dbReference type="Gene3D" id="3.90.550.10">
    <property type="entry name" value="Spore Coat Polysaccharide Biosynthesis Protein SpsA, Chain A"/>
    <property type="match status" value="1"/>
</dbReference>
<sequence>MRHVILATGYMAEKIEQTIGDRWRGMDITYSREAEPLGTGGAIRQATQLLKGDATHLVNGDTFVRVDLGGLEDFTRALQLPIGMALAWVPNSARYGAVNIEEGRVVGFQEKGSRAAGYINAGTYFLTSRAIAALPTVKNYSFETDVLRPKALAGGVAAFSESLDFIDIGVPDDYLRAQGMFAE</sequence>
<dbReference type="InterPro" id="IPR029044">
    <property type="entry name" value="Nucleotide-diphossugar_trans"/>
</dbReference>
<keyword evidence="3" id="KW-1185">Reference proteome</keyword>
<dbReference type="SUPFAM" id="SSF53448">
    <property type="entry name" value="Nucleotide-diphospho-sugar transferases"/>
    <property type="match status" value="1"/>
</dbReference>
<evidence type="ECO:0000259" key="1">
    <source>
        <dbReference type="Pfam" id="PF00483"/>
    </source>
</evidence>
<dbReference type="InterPro" id="IPR050486">
    <property type="entry name" value="Mannose-1P_guanyltransferase"/>
</dbReference>
<evidence type="ECO:0000313" key="3">
    <source>
        <dbReference type="Proteomes" id="UP000620046"/>
    </source>
</evidence>
<accession>A0ABQ1FPN7</accession>
<gene>
    <name evidence="2" type="primary">hddC</name>
    <name evidence="2" type="ORF">GCM10010981_12560</name>
</gene>
<comment type="caution">
    <text evidence="2">The sequence shown here is derived from an EMBL/GenBank/DDBJ whole genome shotgun (WGS) entry which is preliminary data.</text>
</comment>
<name>A0ABQ1FPN7_9GAMM</name>
<feature type="domain" description="Nucleotidyl transferase" evidence="1">
    <location>
        <begin position="4"/>
        <end position="178"/>
    </location>
</feature>
<evidence type="ECO:0000313" key="2">
    <source>
        <dbReference type="EMBL" id="GGA25484.1"/>
    </source>
</evidence>
<dbReference type="InterPro" id="IPR005835">
    <property type="entry name" value="NTP_transferase_dom"/>
</dbReference>